<sequence>MIPGVRLGFSGDGRASGSSGEDWYRWTLARERESRRKRRTTIARGSSSSLGARLPVVFPRLAPLSSPSPDNASRPDLRLHLLFYATYVPARIDMTPHEAPFPYLKCHISSERSPLSALTAQHVCPRQSPTFLLLPIL</sequence>
<evidence type="ECO:0000313" key="2">
    <source>
        <dbReference type="EMBL" id="TFY65923.1"/>
    </source>
</evidence>
<dbReference type="Proteomes" id="UP000298327">
    <property type="component" value="Unassembled WGS sequence"/>
</dbReference>
<accession>A0A4Y9YW84</accession>
<feature type="region of interest" description="Disordered" evidence="1">
    <location>
        <begin position="1"/>
        <end position="20"/>
    </location>
</feature>
<evidence type="ECO:0000256" key="1">
    <source>
        <dbReference type="SAM" id="MobiDB-lite"/>
    </source>
</evidence>
<dbReference type="AlphaFoldDB" id="A0A4Y9YW84"/>
<comment type="caution">
    <text evidence="2">The sequence shown here is derived from an EMBL/GenBank/DDBJ whole genome shotgun (WGS) entry which is preliminary data.</text>
</comment>
<dbReference type="EMBL" id="SEOQ01000295">
    <property type="protein sequence ID" value="TFY65923.1"/>
    <property type="molecule type" value="Genomic_DNA"/>
</dbReference>
<name>A0A4Y9YW84_9AGAM</name>
<reference evidence="2 3" key="1">
    <citation type="submission" date="2019-02" db="EMBL/GenBank/DDBJ databases">
        <title>Genome sequencing of the rare red list fungi Dentipellis fragilis.</title>
        <authorList>
            <person name="Buettner E."/>
            <person name="Kellner H."/>
        </authorList>
    </citation>
    <scope>NUCLEOTIDE SEQUENCE [LARGE SCALE GENOMIC DNA]</scope>
    <source>
        <strain evidence="2 3">DSM 105465</strain>
    </source>
</reference>
<gene>
    <name evidence="2" type="ORF">EVG20_g5172</name>
</gene>
<organism evidence="2 3">
    <name type="scientific">Dentipellis fragilis</name>
    <dbReference type="NCBI Taxonomy" id="205917"/>
    <lineage>
        <taxon>Eukaryota</taxon>
        <taxon>Fungi</taxon>
        <taxon>Dikarya</taxon>
        <taxon>Basidiomycota</taxon>
        <taxon>Agaricomycotina</taxon>
        <taxon>Agaricomycetes</taxon>
        <taxon>Russulales</taxon>
        <taxon>Hericiaceae</taxon>
        <taxon>Dentipellis</taxon>
    </lineage>
</organism>
<evidence type="ECO:0000313" key="3">
    <source>
        <dbReference type="Proteomes" id="UP000298327"/>
    </source>
</evidence>
<keyword evidence="3" id="KW-1185">Reference proteome</keyword>
<protein>
    <submittedName>
        <fullName evidence="2">Uncharacterized protein</fullName>
    </submittedName>
</protein>
<proteinExistence type="predicted"/>